<name>A0A0A1W5T0_9SPHN</name>
<keyword evidence="2" id="KW-1185">Reference proteome</keyword>
<dbReference type="OrthoDB" id="9903574at2"/>
<evidence type="ECO:0000313" key="1">
    <source>
        <dbReference type="EMBL" id="GAM00537.1"/>
    </source>
</evidence>
<dbReference type="AlphaFoldDB" id="A0A0A1W5T0"/>
<accession>A0A0A1W5T0</accession>
<proteinExistence type="predicted"/>
<dbReference type="RefSeq" id="WP_157013597.1">
    <property type="nucleotide sequence ID" value="NZ_BBPI01000034.1"/>
</dbReference>
<evidence type="ECO:0000313" key="2">
    <source>
        <dbReference type="Proteomes" id="UP000032305"/>
    </source>
</evidence>
<protein>
    <submittedName>
        <fullName evidence="1">Uncharacterized protein</fullName>
    </submittedName>
</protein>
<dbReference type="Proteomes" id="UP000032305">
    <property type="component" value="Unassembled WGS sequence"/>
</dbReference>
<organism evidence="1 2">
    <name type="scientific">Sphingomonas parapaucimobilis NBRC 15100</name>
    <dbReference type="NCBI Taxonomy" id="1219049"/>
    <lineage>
        <taxon>Bacteria</taxon>
        <taxon>Pseudomonadati</taxon>
        <taxon>Pseudomonadota</taxon>
        <taxon>Alphaproteobacteria</taxon>
        <taxon>Sphingomonadales</taxon>
        <taxon>Sphingomonadaceae</taxon>
        <taxon>Sphingomonas</taxon>
    </lineage>
</organism>
<gene>
    <name evidence="1" type="ORF">SP5_034_01110</name>
</gene>
<reference evidence="1 2" key="1">
    <citation type="submission" date="2014-11" db="EMBL/GenBank/DDBJ databases">
        <title>Whole genome shotgun sequence of Sphingomonas parapaucimobilis NBRC 15100.</title>
        <authorList>
            <person name="Katano-Makiyama Y."/>
            <person name="Hosoyama A."/>
            <person name="Hashimoto M."/>
            <person name="Hosoyama Y."/>
            <person name="Noguchi M."/>
            <person name="Numata M."/>
            <person name="Tsuchikane K."/>
            <person name="Hirakata S."/>
            <person name="Uohara A."/>
            <person name="Shimodaira J."/>
            <person name="Ohji S."/>
            <person name="Ichikawa N."/>
            <person name="Kimura A."/>
            <person name="Yamazoe A."/>
            <person name="Fujita N."/>
        </authorList>
    </citation>
    <scope>NUCLEOTIDE SEQUENCE [LARGE SCALE GENOMIC DNA]</scope>
    <source>
        <strain evidence="1 2">NBRC 15100</strain>
    </source>
</reference>
<comment type="caution">
    <text evidence="1">The sequence shown here is derived from an EMBL/GenBank/DDBJ whole genome shotgun (WGS) entry which is preliminary data.</text>
</comment>
<dbReference type="EMBL" id="BBPI01000034">
    <property type="protein sequence ID" value="GAM00537.1"/>
    <property type="molecule type" value="Genomic_DNA"/>
</dbReference>
<sequence>MSHDLPPAGIAADAAFVRQALVLLADSECAGAAEQALRDLERDASDECLAQFWKLTR</sequence>